<gene>
    <name evidence="1" type="ORF">W822_09840</name>
</gene>
<dbReference type="AlphaFoldDB" id="V8QVZ2"/>
<dbReference type="HOGENOM" id="CLU_2968990_0_0_4"/>
<reference evidence="1 2" key="1">
    <citation type="journal article" date="2014" name="Genome Announc.">
        <title>Draft Genome Sequence of Advenella kashmirensis Strain W13003, a Polycyclic Aromatic Hydrocarbon-Degrading Bacterium.</title>
        <authorList>
            <person name="Wang X."/>
            <person name="Jin D."/>
            <person name="Zhou L."/>
            <person name="Wu L."/>
            <person name="An W."/>
            <person name="Zhao L."/>
        </authorList>
    </citation>
    <scope>NUCLEOTIDE SEQUENCE [LARGE SCALE GENOMIC DNA]</scope>
    <source>
        <strain evidence="1 2">W13003</strain>
    </source>
</reference>
<protein>
    <submittedName>
        <fullName evidence="1">Uncharacterized protein</fullName>
    </submittedName>
</protein>
<sequence length="58" mass="6570">MSKNPDNVGGWLRCFYPPRHLRKTSAGPMPLFAGKAHQQAFIYRHQGFSGLTNQIVIK</sequence>
<evidence type="ECO:0000313" key="2">
    <source>
        <dbReference type="Proteomes" id="UP000018733"/>
    </source>
</evidence>
<accession>V8QVZ2</accession>
<organism evidence="1 2">
    <name type="scientific">Advenella kashmirensis W13003</name>
    <dbReference type="NCBI Taxonomy" id="1424334"/>
    <lineage>
        <taxon>Bacteria</taxon>
        <taxon>Pseudomonadati</taxon>
        <taxon>Pseudomonadota</taxon>
        <taxon>Betaproteobacteria</taxon>
        <taxon>Burkholderiales</taxon>
        <taxon>Alcaligenaceae</taxon>
    </lineage>
</organism>
<evidence type="ECO:0000313" key="1">
    <source>
        <dbReference type="EMBL" id="ETF03508.1"/>
    </source>
</evidence>
<dbReference type="STRING" id="1424334.W822_09840"/>
<dbReference type="EMBL" id="AYXT01000009">
    <property type="protein sequence ID" value="ETF03508.1"/>
    <property type="molecule type" value="Genomic_DNA"/>
</dbReference>
<keyword evidence="2" id="KW-1185">Reference proteome</keyword>
<name>V8QVZ2_9BURK</name>
<dbReference type="Proteomes" id="UP000018733">
    <property type="component" value="Unassembled WGS sequence"/>
</dbReference>
<proteinExistence type="predicted"/>
<comment type="caution">
    <text evidence="1">The sequence shown here is derived from an EMBL/GenBank/DDBJ whole genome shotgun (WGS) entry which is preliminary data.</text>
</comment>